<dbReference type="InterPro" id="IPR050065">
    <property type="entry name" value="GlmU-like"/>
</dbReference>
<dbReference type="PANTHER" id="PTHR43584">
    <property type="entry name" value="NUCLEOTIDYL TRANSFERASE"/>
    <property type="match status" value="1"/>
</dbReference>
<dbReference type="SUPFAM" id="SSF53448">
    <property type="entry name" value="Nucleotide-diphospho-sugar transferases"/>
    <property type="match status" value="1"/>
</dbReference>
<gene>
    <name evidence="5" type="ORF">SAMN04490248_101374</name>
</gene>
<keyword evidence="6" id="KW-1185">Reference proteome</keyword>
<evidence type="ECO:0000256" key="2">
    <source>
        <dbReference type="ARBA" id="ARBA00022695"/>
    </source>
</evidence>
<dbReference type="GO" id="GO:0016779">
    <property type="term" value="F:nucleotidyltransferase activity"/>
    <property type="evidence" value="ECO:0007669"/>
    <property type="project" value="UniProtKB-KW"/>
</dbReference>
<dbReference type="Pfam" id="PF12804">
    <property type="entry name" value="NTP_transf_3"/>
    <property type="match status" value="1"/>
</dbReference>
<feature type="domain" description="MobA-like NTP transferase" evidence="4">
    <location>
        <begin position="3"/>
        <end position="125"/>
    </location>
</feature>
<keyword evidence="1 5" id="KW-0808">Transferase</keyword>
<evidence type="ECO:0000256" key="1">
    <source>
        <dbReference type="ARBA" id="ARBA00022679"/>
    </source>
</evidence>
<dbReference type="InterPro" id="IPR029044">
    <property type="entry name" value="Nucleotide-diphossugar_trans"/>
</dbReference>
<evidence type="ECO:0000256" key="3">
    <source>
        <dbReference type="ARBA" id="ARBA00022842"/>
    </source>
</evidence>
<organism evidence="5 6">
    <name type="scientific">Salinihabitans flavidus</name>
    <dbReference type="NCBI Taxonomy" id="569882"/>
    <lineage>
        <taxon>Bacteria</taxon>
        <taxon>Pseudomonadati</taxon>
        <taxon>Pseudomonadota</taxon>
        <taxon>Alphaproteobacteria</taxon>
        <taxon>Rhodobacterales</taxon>
        <taxon>Roseobacteraceae</taxon>
        <taxon>Salinihabitans</taxon>
    </lineage>
</organism>
<sequence>MLFAAGFGTRMGPLTATRPKPMIPVGGRPLIDHTLELAKQVEPRVIVANLHYLPEVLERHLAPKDVRLSREHPDILDTGGGLLAALPLLGAEPVYTANTDAIWQGPNPFELLRTAWEPDRMDAFLLCVEPASAVGHQGQGDFLLGQDGRLRRGPGVIYGGIQIIRTDSLRDIPERSFSLNLLWNRMETEGRLFGLTYPGRWCDVGRPDGIRLAETLLEAPDV</sequence>
<dbReference type="Proteomes" id="UP000198893">
    <property type="component" value="Unassembled WGS sequence"/>
</dbReference>
<keyword evidence="3" id="KW-0460">Magnesium</keyword>
<evidence type="ECO:0000313" key="5">
    <source>
        <dbReference type="EMBL" id="SEO10766.1"/>
    </source>
</evidence>
<reference evidence="5 6" key="1">
    <citation type="submission" date="2016-10" db="EMBL/GenBank/DDBJ databases">
        <authorList>
            <person name="de Groot N.N."/>
        </authorList>
    </citation>
    <scope>NUCLEOTIDE SEQUENCE [LARGE SCALE GENOMIC DNA]</scope>
    <source>
        <strain evidence="5 6">DSM 27842</strain>
    </source>
</reference>
<evidence type="ECO:0000313" key="6">
    <source>
        <dbReference type="Proteomes" id="UP000198893"/>
    </source>
</evidence>
<dbReference type="AlphaFoldDB" id="A0A1H8M0U9"/>
<name>A0A1H8M0U9_9RHOB</name>
<protein>
    <submittedName>
        <fullName evidence="5">MobA-like NTP transferase domain-containing protein</fullName>
    </submittedName>
</protein>
<accession>A0A1H8M0U9</accession>
<evidence type="ECO:0000259" key="4">
    <source>
        <dbReference type="Pfam" id="PF12804"/>
    </source>
</evidence>
<proteinExistence type="predicted"/>
<keyword evidence="2" id="KW-0548">Nucleotidyltransferase</keyword>
<dbReference type="PANTHER" id="PTHR43584:SF8">
    <property type="entry name" value="N-ACETYLMURAMATE ALPHA-1-PHOSPHATE URIDYLYLTRANSFERASE"/>
    <property type="match status" value="1"/>
</dbReference>
<dbReference type="EMBL" id="FODS01000001">
    <property type="protein sequence ID" value="SEO10766.1"/>
    <property type="molecule type" value="Genomic_DNA"/>
</dbReference>
<dbReference type="Gene3D" id="3.90.550.10">
    <property type="entry name" value="Spore Coat Polysaccharide Biosynthesis Protein SpsA, Chain A"/>
    <property type="match status" value="1"/>
</dbReference>
<dbReference type="CDD" id="cd06422">
    <property type="entry name" value="NTP_transferase_like_1"/>
    <property type="match status" value="1"/>
</dbReference>
<dbReference type="InterPro" id="IPR025877">
    <property type="entry name" value="MobA-like_NTP_Trfase"/>
</dbReference>
<dbReference type="STRING" id="569882.SAMN04490248_101374"/>